<sequence length="30" mass="3706">MMLIGLYMSFLELRFSWLVKFVLPRPFWAL</sequence>
<dbReference type="EMBL" id="GBXM01108961">
    <property type="protein sequence ID" value="JAG99615.1"/>
    <property type="molecule type" value="Transcribed_RNA"/>
</dbReference>
<evidence type="ECO:0000313" key="1">
    <source>
        <dbReference type="EMBL" id="JAG99615.1"/>
    </source>
</evidence>
<reference evidence="1" key="2">
    <citation type="journal article" date="2015" name="Fish Shellfish Immunol.">
        <title>Early steps in the European eel (Anguilla anguilla)-Vibrio vulnificus interaction in the gills: Role of the RtxA13 toxin.</title>
        <authorList>
            <person name="Callol A."/>
            <person name="Pajuelo D."/>
            <person name="Ebbesson L."/>
            <person name="Teles M."/>
            <person name="MacKenzie S."/>
            <person name="Amaro C."/>
        </authorList>
    </citation>
    <scope>NUCLEOTIDE SEQUENCE</scope>
</reference>
<organism evidence="1">
    <name type="scientific">Anguilla anguilla</name>
    <name type="common">European freshwater eel</name>
    <name type="synonym">Muraena anguilla</name>
    <dbReference type="NCBI Taxonomy" id="7936"/>
    <lineage>
        <taxon>Eukaryota</taxon>
        <taxon>Metazoa</taxon>
        <taxon>Chordata</taxon>
        <taxon>Craniata</taxon>
        <taxon>Vertebrata</taxon>
        <taxon>Euteleostomi</taxon>
        <taxon>Actinopterygii</taxon>
        <taxon>Neopterygii</taxon>
        <taxon>Teleostei</taxon>
        <taxon>Anguilliformes</taxon>
        <taxon>Anguillidae</taxon>
        <taxon>Anguilla</taxon>
    </lineage>
</organism>
<dbReference type="AlphaFoldDB" id="A0A0E9P5A1"/>
<accession>A0A0E9P5A1</accession>
<reference evidence="1" key="1">
    <citation type="submission" date="2014-11" db="EMBL/GenBank/DDBJ databases">
        <authorList>
            <person name="Amaro Gonzalez C."/>
        </authorList>
    </citation>
    <scope>NUCLEOTIDE SEQUENCE</scope>
</reference>
<name>A0A0E9P5A1_ANGAN</name>
<protein>
    <submittedName>
        <fullName evidence="1">Uncharacterized protein</fullName>
    </submittedName>
</protein>
<proteinExistence type="predicted"/>